<name>A0ABS6EEQ1_9CLOT</name>
<organism evidence="1 2">
    <name type="scientific">Clostridium mobile</name>
    <dbReference type="NCBI Taxonomy" id="2841512"/>
    <lineage>
        <taxon>Bacteria</taxon>
        <taxon>Bacillati</taxon>
        <taxon>Bacillota</taxon>
        <taxon>Clostridia</taxon>
        <taxon>Eubacteriales</taxon>
        <taxon>Clostridiaceae</taxon>
        <taxon>Clostridium</taxon>
    </lineage>
</organism>
<evidence type="ECO:0000313" key="1">
    <source>
        <dbReference type="EMBL" id="MBU5483176.1"/>
    </source>
</evidence>
<dbReference type="RefSeq" id="WP_216437574.1">
    <property type="nucleotide sequence ID" value="NZ_JAHLQF010000001.1"/>
</dbReference>
<keyword evidence="2" id="KW-1185">Reference proteome</keyword>
<dbReference type="Proteomes" id="UP000726170">
    <property type="component" value="Unassembled WGS sequence"/>
</dbReference>
<dbReference type="EMBL" id="JAHLQF010000001">
    <property type="protein sequence ID" value="MBU5483176.1"/>
    <property type="molecule type" value="Genomic_DNA"/>
</dbReference>
<accession>A0ABS6EEQ1</accession>
<proteinExistence type="predicted"/>
<reference evidence="1 2" key="1">
    <citation type="submission" date="2021-06" db="EMBL/GenBank/DDBJ databases">
        <authorList>
            <person name="Sun Q."/>
            <person name="Li D."/>
        </authorList>
    </citation>
    <scope>NUCLEOTIDE SEQUENCE [LARGE SCALE GENOMIC DNA]</scope>
    <source>
        <strain evidence="1 2">MSJ-11</strain>
    </source>
</reference>
<comment type="caution">
    <text evidence="1">The sequence shown here is derived from an EMBL/GenBank/DDBJ whole genome shotgun (WGS) entry which is preliminary data.</text>
</comment>
<gene>
    <name evidence="1" type="ORF">KQI86_02480</name>
</gene>
<evidence type="ECO:0008006" key="3">
    <source>
        <dbReference type="Google" id="ProtNLM"/>
    </source>
</evidence>
<protein>
    <recommendedName>
        <fullName evidence="3">Secreted protein</fullName>
    </recommendedName>
</protein>
<sequence length="100" mass="11423">MVKRKKVVALILTISLISIGTVSINNVIAKQLGSNKNNSSIMCYDPHPKIYKDSSIICYDPHPKLYDDSLMMSYDPHPKLYDDSSMMCYDPHPKIYKDIL</sequence>
<evidence type="ECO:0000313" key="2">
    <source>
        <dbReference type="Proteomes" id="UP000726170"/>
    </source>
</evidence>